<proteinExistence type="predicted"/>
<evidence type="ECO:0000313" key="2">
    <source>
        <dbReference type="EMBL" id="KAJ1204788.1"/>
    </source>
</evidence>
<sequence>MLWGPPPPYQMTCAEGGECPRLGPAQSGVLLSGEGGRGDTSPLSSAAQWGLDSPPPLLRVWDSGVWTGADELAHAVALGPVIRGWSEVEWQTRGGNKWLATDSGNGRAG</sequence>
<keyword evidence="3" id="KW-1185">Reference proteome</keyword>
<accession>A0AAV7VWS6</accession>
<organism evidence="2 3">
    <name type="scientific">Pleurodeles waltl</name>
    <name type="common">Iberian ribbed newt</name>
    <dbReference type="NCBI Taxonomy" id="8319"/>
    <lineage>
        <taxon>Eukaryota</taxon>
        <taxon>Metazoa</taxon>
        <taxon>Chordata</taxon>
        <taxon>Craniata</taxon>
        <taxon>Vertebrata</taxon>
        <taxon>Euteleostomi</taxon>
        <taxon>Amphibia</taxon>
        <taxon>Batrachia</taxon>
        <taxon>Caudata</taxon>
        <taxon>Salamandroidea</taxon>
        <taxon>Salamandridae</taxon>
        <taxon>Pleurodelinae</taxon>
        <taxon>Pleurodeles</taxon>
    </lineage>
</organism>
<gene>
    <name evidence="2" type="ORF">NDU88_000226</name>
</gene>
<dbReference type="AlphaFoldDB" id="A0AAV7VWS6"/>
<dbReference type="EMBL" id="JANPWB010000002">
    <property type="protein sequence ID" value="KAJ1204788.1"/>
    <property type="molecule type" value="Genomic_DNA"/>
</dbReference>
<comment type="caution">
    <text evidence="2">The sequence shown here is derived from an EMBL/GenBank/DDBJ whole genome shotgun (WGS) entry which is preliminary data.</text>
</comment>
<feature type="region of interest" description="Disordered" evidence="1">
    <location>
        <begin position="24"/>
        <end position="49"/>
    </location>
</feature>
<protein>
    <submittedName>
        <fullName evidence="2">Uncharacterized protein</fullName>
    </submittedName>
</protein>
<evidence type="ECO:0000313" key="3">
    <source>
        <dbReference type="Proteomes" id="UP001066276"/>
    </source>
</evidence>
<reference evidence="2" key="1">
    <citation type="journal article" date="2022" name="bioRxiv">
        <title>Sequencing and chromosome-scale assembly of the giantPleurodeles waltlgenome.</title>
        <authorList>
            <person name="Brown T."/>
            <person name="Elewa A."/>
            <person name="Iarovenko S."/>
            <person name="Subramanian E."/>
            <person name="Araus A.J."/>
            <person name="Petzold A."/>
            <person name="Susuki M."/>
            <person name="Suzuki K.-i.T."/>
            <person name="Hayashi T."/>
            <person name="Toyoda A."/>
            <person name="Oliveira C."/>
            <person name="Osipova E."/>
            <person name="Leigh N.D."/>
            <person name="Simon A."/>
            <person name="Yun M.H."/>
        </authorList>
    </citation>
    <scope>NUCLEOTIDE SEQUENCE</scope>
    <source>
        <strain evidence="2">20211129_DDA</strain>
        <tissue evidence="2">Liver</tissue>
    </source>
</reference>
<evidence type="ECO:0000256" key="1">
    <source>
        <dbReference type="SAM" id="MobiDB-lite"/>
    </source>
</evidence>
<name>A0AAV7VWS6_PLEWA</name>
<dbReference type="Proteomes" id="UP001066276">
    <property type="component" value="Chromosome 1_2"/>
</dbReference>